<dbReference type="Gene3D" id="3.40.50.620">
    <property type="entry name" value="HUPs"/>
    <property type="match status" value="1"/>
</dbReference>
<evidence type="ECO:0000256" key="1">
    <source>
        <dbReference type="SAM" id="Phobius"/>
    </source>
</evidence>
<organism evidence="3 4">
    <name type="scientific">Kordiimonas pumila</name>
    <dbReference type="NCBI Taxonomy" id="2161677"/>
    <lineage>
        <taxon>Bacteria</taxon>
        <taxon>Pseudomonadati</taxon>
        <taxon>Pseudomonadota</taxon>
        <taxon>Alphaproteobacteria</taxon>
        <taxon>Kordiimonadales</taxon>
        <taxon>Kordiimonadaceae</taxon>
        <taxon>Kordiimonas</taxon>
    </lineage>
</organism>
<dbReference type="Proteomes" id="UP001595444">
    <property type="component" value="Unassembled WGS sequence"/>
</dbReference>
<keyword evidence="1" id="KW-0472">Membrane</keyword>
<dbReference type="InterPro" id="IPR003848">
    <property type="entry name" value="DUF218"/>
</dbReference>
<name>A0ABV7D0P1_9PROT</name>
<evidence type="ECO:0000259" key="2">
    <source>
        <dbReference type="Pfam" id="PF02698"/>
    </source>
</evidence>
<dbReference type="InterPro" id="IPR014729">
    <property type="entry name" value="Rossmann-like_a/b/a_fold"/>
</dbReference>
<dbReference type="RefSeq" id="WP_194214839.1">
    <property type="nucleotide sequence ID" value="NZ_CP061205.1"/>
</dbReference>
<dbReference type="PANTHER" id="PTHR30336:SF4">
    <property type="entry name" value="ENVELOPE BIOGENESIS FACTOR ELYC"/>
    <property type="match status" value="1"/>
</dbReference>
<gene>
    <name evidence="3" type="ORF">ACFOKA_00905</name>
</gene>
<dbReference type="EMBL" id="JBHRSL010000001">
    <property type="protein sequence ID" value="MFC3050455.1"/>
    <property type="molecule type" value="Genomic_DNA"/>
</dbReference>
<keyword evidence="1" id="KW-1133">Transmembrane helix</keyword>
<feature type="domain" description="DUF218" evidence="2">
    <location>
        <begin position="47"/>
        <end position="167"/>
    </location>
</feature>
<protein>
    <submittedName>
        <fullName evidence="3">YdcF family protein</fullName>
    </submittedName>
</protein>
<evidence type="ECO:0000313" key="3">
    <source>
        <dbReference type="EMBL" id="MFC3050455.1"/>
    </source>
</evidence>
<keyword evidence="4" id="KW-1185">Reference proteome</keyword>
<comment type="caution">
    <text evidence="3">The sequence shown here is derived from an EMBL/GenBank/DDBJ whole genome shotgun (WGS) entry which is preliminary data.</text>
</comment>
<feature type="transmembrane region" description="Helical" evidence="1">
    <location>
        <begin position="12"/>
        <end position="32"/>
    </location>
</feature>
<dbReference type="InterPro" id="IPR051599">
    <property type="entry name" value="Cell_Envelope_Assoc"/>
</dbReference>
<dbReference type="CDD" id="cd06259">
    <property type="entry name" value="YdcF-like"/>
    <property type="match status" value="1"/>
</dbReference>
<reference evidence="4" key="1">
    <citation type="journal article" date="2019" name="Int. J. Syst. Evol. Microbiol.">
        <title>The Global Catalogue of Microorganisms (GCM) 10K type strain sequencing project: providing services to taxonomists for standard genome sequencing and annotation.</title>
        <authorList>
            <consortium name="The Broad Institute Genomics Platform"/>
            <consortium name="The Broad Institute Genome Sequencing Center for Infectious Disease"/>
            <person name="Wu L."/>
            <person name="Ma J."/>
        </authorList>
    </citation>
    <scope>NUCLEOTIDE SEQUENCE [LARGE SCALE GENOMIC DNA]</scope>
    <source>
        <strain evidence="4">KCTC 62164</strain>
    </source>
</reference>
<proteinExistence type="predicted"/>
<dbReference type="PANTHER" id="PTHR30336">
    <property type="entry name" value="INNER MEMBRANE PROTEIN, PROBABLE PERMEASE"/>
    <property type="match status" value="1"/>
</dbReference>
<keyword evidence="1" id="KW-0812">Transmembrane</keyword>
<accession>A0ABV7D0P1</accession>
<evidence type="ECO:0000313" key="4">
    <source>
        <dbReference type="Proteomes" id="UP001595444"/>
    </source>
</evidence>
<sequence>MAKKIKKPILRITSQIGLYLLIAWVLGFGFFMTQLPDIVPEDGLSADAIVVLTGGAGRLETGARLMEKRAAKRMLISGVHPDVTLNELPAISGVSPDIFACCVDLDYIADSTFNNAREAAVWARQNDYKKLVIVTSDYHMPRSMSVFRRAMPEMDMVAFPVKTKTSPLGIAKEYTKYLITLMTEIVGF</sequence>
<dbReference type="Pfam" id="PF02698">
    <property type="entry name" value="DUF218"/>
    <property type="match status" value="1"/>
</dbReference>